<dbReference type="SUPFAM" id="SSF81296">
    <property type="entry name" value="E set domains"/>
    <property type="match status" value="1"/>
</dbReference>
<dbReference type="InterPro" id="IPR011022">
    <property type="entry name" value="Arrestin_C-like"/>
</dbReference>
<dbReference type="AlphaFoldDB" id="A0A077WDA3"/>
<accession>A0A077WDA3</accession>
<dbReference type="InterPro" id="IPR050357">
    <property type="entry name" value="Arrestin_domain-protein"/>
</dbReference>
<dbReference type="EMBL" id="LK023314">
    <property type="protein sequence ID" value="CDS04173.1"/>
    <property type="molecule type" value="Genomic_DNA"/>
</dbReference>
<dbReference type="PANTHER" id="PTHR11188:SF17">
    <property type="entry name" value="FI21816P1"/>
    <property type="match status" value="1"/>
</dbReference>
<feature type="domain" description="Arrestin C-terminal-like" evidence="1">
    <location>
        <begin position="185"/>
        <end position="331"/>
    </location>
</feature>
<protein>
    <recommendedName>
        <fullName evidence="1">Arrestin C-terminal-like domain-containing protein</fullName>
    </recommendedName>
</protein>
<gene>
    <name evidence="2" type="ORF">LRAMOSA07128</name>
</gene>
<organism evidence="2">
    <name type="scientific">Lichtheimia ramosa</name>
    <dbReference type="NCBI Taxonomy" id="688394"/>
    <lineage>
        <taxon>Eukaryota</taxon>
        <taxon>Fungi</taxon>
        <taxon>Fungi incertae sedis</taxon>
        <taxon>Mucoromycota</taxon>
        <taxon>Mucoromycotina</taxon>
        <taxon>Mucoromycetes</taxon>
        <taxon>Mucorales</taxon>
        <taxon>Lichtheimiaceae</taxon>
        <taxon>Lichtheimia</taxon>
    </lineage>
</organism>
<dbReference type="GO" id="GO:0005886">
    <property type="term" value="C:plasma membrane"/>
    <property type="evidence" value="ECO:0007669"/>
    <property type="project" value="TreeGrafter"/>
</dbReference>
<evidence type="ECO:0000259" key="1">
    <source>
        <dbReference type="SMART" id="SM01017"/>
    </source>
</evidence>
<dbReference type="GO" id="GO:0031625">
    <property type="term" value="F:ubiquitin protein ligase binding"/>
    <property type="evidence" value="ECO:0007669"/>
    <property type="project" value="TreeGrafter"/>
</dbReference>
<dbReference type="Pfam" id="PF02752">
    <property type="entry name" value="Arrestin_C"/>
    <property type="match status" value="1"/>
</dbReference>
<dbReference type="Pfam" id="PF00339">
    <property type="entry name" value="Arrestin_N"/>
    <property type="match status" value="1"/>
</dbReference>
<dbReference type="InterPro" id="IPR014756">
    <property type="entry name" value="Ig_E-set"/>
</dbReference>
<dbReference type="GO" id="GO:0030674">
    <property type="term" value="F:protein-macromolecule adaptor activity"/>
    <property type="evidence" value="ECO:0007669"/>
    <property type="project" value="TreeGrafter"/>
</dbReference>
<dbReference type="SMART" id="SM01017">
    <property type="entry name" value="Arrestin_C"/>
    <property type="match status" value="1"/>
</dbReference>
<dbReference type="InterPro" id="IPR011021">
    <property type="entry name" value="Arrestin-like_N"/>
</dbReference>
<dbReference type="InterPro" id="IPR014752">
    <property type="entry name" value="Arrestin-like_C"/>
</dbReference>
<name>A0A077WDA3_9FUNG</name>
<dbReference type="Gene3D" id="2.60.40.640">
    <property type="match status" value="1"/>
</dbReference>
<dbReference type="GO" id="GO:0005829">
    <property type="term" value="C:cytosol"/>
    <property type="evidence" value="ECO:0007669"/>
    <property type="project" value="TreeGrafter"/>
</dbReference>
<reference evidence="2" key="1">
    <citation type="journal article" date="2014" name="Genome Announc.">
        <title>De novo whole-genome sequence and genome annotation of Lichtheimia ramosa.</title>
        <authorList>
            <person name="Linde J."/>
            <person name="Schwartze V."/>
            <person name="Binder U."/>
            <person name="Lass-Florl C."/>
            <person name="Voigt K."/>
            <person name="Horn F."/>
        </authorList>
    </citation>
    <scope>NUCLEOTIDE SEQUENCE</scope>
    <source>
        <strain evidence="2">JMRC FSU:6197</strain>
    </source>
</reference>
<evidence type="ECO:0000313" key="2">
    <source>
        <dbReference type="EMBL" id="CDS04173.1"/>
    </source>
</evidence>
<sequence>MRIKNHNTFLTTMERIRSNAARLKIHVENDQLIMHGSPNESAGCVLRGVLDVHVKEPIKVKSILLRFSGRMVITWTEPIGNGHERLFHDDRTLINHTWEFLPKTDKLHTLEAGTFTYEFELPLPGDLPETTHVASFYLVQYRLKGTLERARFLPNNTARRTIHISRQLLPLTPEFMEAVSIANRWINKLDYEISVPTKMHSLGDKIPVSIKLTPLTNQLRIRHLSCTFKEYMICRASSGWFGGHSRAQGRVVYFVRDDQFGRDNSNQDDSFIVWNKTLVVPVPSTNSQVQCDVQNDAVRIRHKLKFVISIENPDGHVSELRAALPIQICALHSTGLPSYEETWRTLPYDPTMMVTLLHLRAAAANAEEQDDADQLLELPTGFQQQQQRQRNNQQRRRSWRDRASWIFLGNNSGTSGDDEHQDDSDDPLTAVAATSGICSSDLPSYSLTDPGSLSRYRHSCFIPDNTVSRPSMPRLPTYDELLVTSR</sequence>
<dbReference type="PANTHER" id="PTHR11188">
    <property type="entry name" value="ARRESTIN DOMAIN CONTAINING PROTEIN"/>
    <property type="match status" value="1"/>
</dbReference>
<proteinExistence type="predicted"/>
<dbReference type="GO" id="GO:0070086">
    <property type="term" value="P:ubiquitin-dependent endocytosis"/>
    <property type="evidence" value="ECO:0007669"/>
    <property type="project" value="TreeGrafter"/>
</dbReference>
<dbReference type="OrthoDB" id="2333384at2759"/>